<dbReference type="RefSeq" id="WP_049642605.1">
    <property type="nucleotide sequence ID" value="NZ_LFTY01000002.1"/>
</dbReference>
<sequence>MRYHHLFDGEDGETRWSDVAVALQERSFAPPAKAIETSQTRAATGMLFLRLRAGWDEPIHPTPVAQTLICLRGCVRVTASDGSTREIGPGDVWLMEDKAGAGHRTHVISDQDFECVIVQHE</sequence>
<dbReference type="AlphaFoldDB" id="A0A0J9E255"/>
<accession>A0A0J9E255</accession>
<dbReference type="OrthoDB" id="7509071at2"/>
<protein>
    <recommendedName>
        <fullName evidence="3">Cupin 2 conserved barrel domain-containing protein</fullName>
    </recommendedName>
</protein>
<dbReference type="InterPro" id="IPR011051">
    <property type="entry name" value="RmlC_Cupin_sf"/>
</dbReference>
<dbReference type="Gene3D" id="2.60.120.10">
    <property type="entry name" value="Jelly Rolls"/>
    <property type="match status" value="1"/>
</dbReference>
<reference evidence="1 2" key="1">
    <citation type="submission" date="2015-06" db="EMBL/GenBank/DDBJ databases">
        <title>Draft genome sequence of an Alphaproteobacteria species associated to the Mediterranean sponge Oscarella lobularis.</title>
        <authorList>
            <person name="Jourda C."/>
            <person name="Santini S."/>
            <person name="Claverie J.-M."/>
        </authorList>
    </citation>
    <scope>NUCLEOTIDE SEQUENCE [LARGE SCALE GENOMIC DNA]</scope>
    <source>
        <strain evidence="1">IGS</strain>
    </source>
</reference>
<gene>
    <name evidence="1" type="ORF">AIOL_001728</name>
</gene>
<keyword evidence="2" id="KW-1185">Reference proteome</keyword>
<dbReference type="PATRIC" id="fig|1675527.3.peg.1822"/>
<dbReference type="STRING" id="1675527.AIOL_001728"/>
<evidence type="ECO:0000313" key="1">
    <source>
        <dbReference type="EMBL" id="KMW56772.1"/>
    </source>
</evidence>
<proteinExistence type="predicted"/>
<dbReference type="EMBL" id="LFTY01000002">
    <property type="protein sequence ID" value="KMW56772.1"/>
    <property type="molecule type" value="Genomic_DNA"/>
</dbReference>
<organism evidence="1 2">
    <name type="scientific">Candidatus Rhodobacter oscarellae</name>
    <dbReference type="NCBI Taxonomy" id="1675527"/>
    <lineage>
        <taxon>Bacteria</taxon>
        <taxon>Pseudomonadati</taxon>
        <taxon>Pseudomonadota</taxon>
        <taxon>Alphaproteobacteria</taxon>
        <taxon>Rhodobacterales</taxon>
        <taxon>Rhodobacter group</taxon>
        <taxon>Rhodobacter</taxon>
    </lineage>
</organism>
<dbReference type="SUPFAM" id="SSF51182">
    <property type="entry name" value="RmlC-like cupins"/>
    <property type="match status" value="1"/>
</dbReference>
<dbReference type="InterPro" id="IPR014710">
    <property type="entry name" value="RmlC-like_jellyroll"/>
</dbReference>
<comment type="caution">
    <text evidence="1">The sequence shown here is derived from an EMBL/GenBank/DDBJ whole genome shotgun (WGS) entry which is preliminary data.</text>
</comment>
<evidence type="ECO:0000313" key="2">
    <source>
        <dbReference type="Proteomes" id="UP000037178"/>
    </source>
</evidence>
<name>A0A0J9E255_9RHOB</name>
<dbReference type="Proteomes" id="UP000037178">
    <property type="component" value="Unassembled WGS sequence"/>
</dbReference>
<evidence type="ECO:0008006" key="3">
    <source>
        <dbReference type="Google" id="ProtNLM"/>
    </source>
</evidence>